<dbReference type="OrthoDB" id="9785724at2"/>
<sequence>MQKNTALLIMDMQVAVLAGLGNAQELLRNAAAAITYARSVGIQVIFVKVGFRPGAPEIHPANKMFGGNKDRYAAPNMEELMSIHSELEPAANDIVIVKRRISAFSGSDLEIVLRSQHIEHLILAGMAASGVVLSTLREAADKDFLITVLSDCCGDRDAEVQKVLTEKIFPMQADVVTLSEWKNE</sequence>
<keyword evidence="4" id="KW-1185">Reference proteome</keyword>
<proteinExistence type="predicted"/>
<dbReference type="GO" id="GO:0016787">
    <property type="term" value="F:hydrolase activity"/>
    <property type="evidence" value="ECO:0007669"/>
    <property type="project" value="UniProtKB-KW"/>
</dbReference>
<name>A0A4R6IRS2_9SPHI</name>
<dbReference type="CDD" id="cd00431">
    <property type="entry name" value="cysteine_hydrolases"/>
    <property type="match status" value="1"/>
</dbReference>
<evidence type="ECO:0000256" key="1">
    <source>
        <dbReference type="ARBA" id="ARBA00022801"/>
    </source>
</evidence>
<dbReference type="RefSeq" id="WP_133552647.1">
    <property type="nucleotide sequence ID" value="NZ_SNWM01000001.1"/>
</dbReference>
<dbReference type="AlphaFoldDB" id="A0A4R6IRS2"/>
<dbReference type="Pfam" id="PF00857">
    <property type="entry name" value="Isochorismatase"/>
    <property type="match status" value="1"/>
</dbReference>
<evidence type="ECO:0000313" key="3">
    <source>
        <dbReference type="EMBL" id="TDO24555.1"/>
    </source>
</evidence>
<organism evidence="3 4">
    <name type="scientific">Pedobacter duraquae</name>
    <dbReference type="NCBI Taxonomy" id="425511"/>
    <lineage>
        <taxon>Bacteria</taxon>
        <taxon>Pseudomonadati</taxon>
        <taxon>Bacteroidota</taxon>
        <taxon>Sphingobacteriia</taxon>
        <taxon>Sphingobacteriales</taxon>
        <taxon>Sphingobacteriaceae</taxon>
        <taxon>Pedobacter</taxon>
    </lineage>
</organism>
<dbReference type="SUPFAM" id="SSF52499">
    <property type="entry name" value="Isochorismatase-like hydrolases"/>
    <property type="match status" value="1"/>
</dbReference>
<evidence type="ECO:0000313" key="4">
    <source>
        <dbReference type="Proteomes" id="UP000295499"/>
    </source>
</evidence>
<comment type="caution">
    <text evidence="3">The sequence shown here is derived from an EMBL/GenBank/DDBJ whole genome shotgun (WGS) entry which is preliminary data.</text>
</comment>
<protein>
    <submittedName>
        <fullName evidence="3">Nicotinamidase-related amidase</fullName>
    </submittedName>
</protein>
<keyword evidence="1" id="KW-0378">Hydrolase</keyword>
<gene>
    <name evidence="3" type="ORF">CLV32_0844</name>
</gene>
<dbReference type="EMBL" id="SNWM01000001">
    <property type="protein sequence ID" value="TDO24555.1"/>
    <property type="molecule type" value="Genomic_DNA"/>
</dbReference>
<feature type="domain" description="Isochorismatase-like" evidence="2">
    <location>
        <begin position="5"/>
        <end position="178"/>
    </location>
</feature>
<dbReference type="InterPro" id="IPR050272">
    <property type="entry name" value="Isochorismatase-like_hydrls"/>
</dbReference>
<dbReference type="InterPro" id="IPR036380">
    <property type="entry name" value="Isochorismatase-like_sf"/>
</dbReference>
<dbReference type="PANTHER" id="PTHR43540:SF1">
    <property type="entry name" value="ISOCHORISMATASE HYDROLASE"/>
    <property type="match status" value="1"/>
</dbReference>
<reference evidence="3 4" key="1">
    <citation type="submission" date="2019-03" db="EMBL/GenBank/DDBJ databases">
        <title>Genomic Encyclopedia of Archaeal and Bacterial Type Strains, Phase II (KMG-II): from individual species to whole genera.</title>
        <authorList>
            <person name="Goeker M."/>
        </authorList>
    </citation>
    <scope>NUCLEOTIDE SEQUENCE [LARGE SCALE GENOMIC DNA]</scope>
    <source>
        <strain evidence="3 4">DSM 19034</strain>
    </source>
</reference>
<evidence type="ECO:0000259" key="2">
    <source>
        <dbReference type="Pfam" id="PF00857"/>
    </source>
</evidence>
<dbReference type="Proteomes" id="UP000295499">
    <property type="component" value="Unassembled WGS sequence"/>
</dbReference>
<dbReference type="InterPro" id="IPR000868">
    <property type="entry name" value="Isochorismatase-like_dom"/>
</dbReference>
<accession>A0A4R6IRS2</accession>
<dbReference type="PANTHER" id="PTHR43540">
    <property type="entry name" value="PEROXYUREIDOACRYLATE/UREIDOACRYLATE AMIDOHYDROLASE-RELATED"/>
    <property type="match status" value="1"/>
</dbReference>
<dbReference type="Gene3D" id="3.40.50.850">
    <property type="entry name" value="Isochorismatase-like"/>
    <property type="match status" value="1"/>
</dbReference>